<dbReference type="EMBL" id="BNJQ01000004">
    <property type="protein sequence ID" value="GHP03113.1"/>
    <property type="molecule type" value="Genomic_DNA"/>
</dbReference>
<keyword evidence="3" id="KW-1185">Reference proteome</keyword>
<feature type="chain" id="PRO_5032809575" evidence="1">
    <location>
        <begin position="26"/>
        <end position="230"/>
    </location>
</feature>
<sequence length="230" mass="26278">MVNMSLHSFLLQLFLLLTVVVVATSAATTSSSRKLLSSAAGVGSAANANKQWVTSFAKEKVQLQWDDWCLTRDYLLNIPFLHECVKEGEPGFDDQHFQFKESKIYIEKNEYHTDLCLTQAEECRQAFWASTDVVCQVYFTSCEPSDTDVGRRQLWEAQGTENDFSNSFMFIRKVNPTTKHMHNCLMNPWDHSKQAKPAKDFPLKTYTCNPAANMQIFYSYRALPQTSNDA</sequence>
<proteinExistence type="predicted"/>
<protein>
    <submittedName>
        <fullName evidence="2">Uncharacterized protein</fullName>
    </submittedName>
</protein>
<dbReference type="AlphaFoldDB" id="A0A830H9K9"/>
<comment type="caution">
    <text evidence="2">The sequence shown here is derived from an EMBL/GenBank/DDBJ whole genome shotgun (WGS) entry which is preliminary data.</text>
</comment>
<dbReference type="Proteomes" id="UP000660262">
    <property type="component" value="Unassembled WGS sequence"/>
</dbReference>
<evidence type="ECO:0000313" key="3">
    <source>
        <dbReference type="Proteomes" id="UP000660262"/>
    </source>
</evidence>
<name>A0A830H9K9_9CHLO</name>
<feature type="signal peptide" evidence="1">
    <location>
        <begin position="1"/>
        <end position="25"/>
    </location>
</feature>
<evidence type="ECO:0000313" key="2">
    <source>
        <dbReference type="EMBL" id="GHP03113.1"/>
    </source>
</evidence>
<accession>A0A830H9K9</accession>
<reference evidence="2" key="1">
    <citation type="submission" date="2020-10" db="EMBL/GenBank/DDBJ databases">
        <title>Unveiling of a novel bifunctional photoreceptor, Dualchrome1, isolated from a cosmopolitan green alga.</title>
        <authorList>
            <person name="Suzuki S."/>
            <person name="Kawachi M."/>
        </authorList>
    </citation>
    <scope>NUCLEOTIDE SEQUENCE</scope>
    <source>
        <strain evidence="2">NIES 2893</strain>
    </source>
</reference>
<organism evidence="2 3">
    <name type="scientific">Pycnococcus provasolii</name>
    <dbReference type="NCBI Taxonomy" id="41880"/>
    <lineage>
        <taxon>Eukaryota</taxon>
        <taxon>Viridiplantae</taxon>
        <taxon>Chlorophyta</taxon>
        <taxon>Pseudoscourfieldiophyceae</taxon>
        <taxon>Pseudoscourfieldiales</taxon>
        <taxon>Pycnococcaceae</taxon>
        <taxon>Pycnococcus</taxon>
    </lineage>
</organism>
<keyword evidence="1" id="KW-0732">Signal</keyword>
<evidence type="ECO:0000256" key="1">
    <source>
        <dbReference type="SAM" id="SignalP"/>
    </source>
</evidence>
<gene>
    <name evidence="2" type="ORF">PPROV_000186800</name>
</gene>